<dbReference type="EMBL" id="CP018092">
    <property type="protein sequence ID" value="ATS18722.1"/>
    <property type="molecule type" value="Genomic_DNA"/>
</dbReference>
<dbReference type="AlphaFoldDB" id="A0A2D2Q2G5"/>
<proteinExistence type="predicted"/>
<protein>
    <submittedName>
        <fullName evidence="1">Uncharacterized protein</fullName>
    </submittedName>
</protein>
<dbReference type="KEGG" id="slw:BRW62_08130"/>
<evidence type="ECO:0000313" key="1">
    <source>
        <dbReference type="EMBL" id="ATS18722.1"/>
    </source>
</evidence>
<keyword evidence="2" id="KW-1185">Reference proteome</keyword>
<name>A0A2D2Q2G5_PARLV</name>
<dbReference type="RefSeq" id="WP_198405960.1">
    <property type="nucleotide sequence ID" value="NZ_CP018092.1"/>
</dbReference>
<gene>
    <name evidence="1" type="ORF">BRW62_08130</name>
</gene>
<sequence length="94" mass="10272">MTTNIAELVRARNYARQAAERVNGGLTRYRADQSMHGPVLQAPYVRNADGSYTFRVLGYRVTNGVPASTPSLETIVTVAADGRTTVDYNGPIRN</sequence>
<reference evidence="1 2" key="1">
    <citation type="submission" date="2016-11" db="EMBL/GenBank/DDBJ databases">
        <title>Complete genome sequence of thermophilic cyanobacteria strain Synechococcus sp. PCC6715.</title>
        <authorList>
            <person name="Tang J."/>
            <person name="Daroch M."/>
            <person name="Liang Y."/>
            <person name="Jiang D."/>
            <person name="Shah M."/>
        </authorList>
    </citation>
    <scope>NUCLEOTIDE SEQUENCE [LARGE SCALE GENOMIC DNA]</scope>
    <source>
        <strain evidence="1 2">PCC 6715</strain>
    </source>
</reference>
<dbReference type="Proteomes" id="UP000231057">
    <property type="component" value="Chromosome"/>
</dbReference>
<accession>A0A2D2Q2G5</accession>
<organism evidence="1 2">
    <name type="scientific">Parathermosynechococcus lividus PCC 6715</name>
    <dbReference type="NCBI Taxonomy" id="1917166"/>
    <lineage>
        <taxon>Bacteria</taxon>
        <taxon>Bacillati</taxon>
        <taxon>Cyanobacteriota</taxon>
        <taxon>Cyanophyceae</taxon>
        <taxon>Acaryochloridales</taxon>
        <taxon>Thermosynechococcaceae</taxon>
        <taxon>Parathermosynechococcus</taxon>
    </lineage>
</organism>
<evidence type="ECO:0000313" key="2">
    <source>
        <dbReference type="Proteomes" id="UP000231057"/>
    </source>
</evidence>
<reference evidence="2" key="2">
    <citation type="journal article" date="2022" name="Front. Microbiol.">
        <title>Comparative Genomic Analysis Revealed Distinct Molecular Components and Organization of CO2-Concentrating Mechanism in Thermophilic Cyanobacteria.</title>
        <authorList>
            <person name="Tang J."/>
            <person name="Zhou H."/>
            <person name="Yao D."/>
            <person name="Riaz S."/>
            <person name="You D."/>
            <person name="Klepacz-Smolka A."/>
            <person name="Daroch M."/>
        </authorList>
    </citation>
    <scope>NUCLEOTIDE SEQUENCE [LARGE SCALE GENOMIC DNA]</scope>
    <source>
        <strain evidence="2">PCC 6715</strain>
    </source>
</reference>